<evidence type="ECO:0000256" key="5">
    <source>
        <dbReference type="SAM" id="MobiDB-lite"/>
    </source>
</evidence>
<dbReference type="InterPro" id="IPR006214">
    <property type="entry name" value="Bax_inhibitor_1-related"/>
</dbReference>
<keyword evidence="2 6" id="KW-0812">Transmembrane</keyword>
<dbReference type="PRINTS" id="PR00239">
    <property type="entry name" value="RHODOPSNTAIL"/>
</dbReference>
<sequence length="412" mass="45148">MSKPNVSTAECEYKNEIKVTCNTNESGSVNTIQLQEEFEKEIGYNMQTNGISDEDILNKSSDASRKVMVSQETVIDMTFIQPNLTSKNIMSFTRLMLKKHMSRQLFRKHQQGPYQPTYTPQGYPPQGYPPQGYPPPGYPPPGYPPPGYPPPGYPPQGYPQQGYPPPNPPPQAGGFGNFYGGPPEGFEPIPYDPETRNAFIRLVMTIVLVMLIATAIFVGASITVEPMRDAFRKAGLLILLPAIGLTSCSCAMCSECSQRPPCNFVILTFTTICMSLIAAIISCRFRTEIVVYAVIATAAVVLVCMILAFSAFDFTKCILYVIVVSVALSVVGILLLGGMLIAGVYLKPLHIGILVLSTIVQAVMLVMQIQMIIGGRSVQLDDSQYAMAAFMLYTSIVEIFIHLVQIIGLADR</sequence>
<gene>
    <name evidence="7" type="ORF">APLA_LOCUS2519</name>
</gene>
<feature type="transmembrane region" description="Helical" evidence="6">
    <location>
        <begin position="353"/>
        <end position="373"/>
    </location>
</feature>
<dbReference type="Proteomes" id="UP000494256">
    <property type="component" value="Unassembled WGS sequence"/>
</dbReference>
<evidence type="ECO:0000256" key="3">
    <source>
        <dbReference type="ARBA" id="ARBA00022989"/>
    </source>
</evidence>
<feature type="transmembrane region" description="Helical" evidence="6">
    <location>
        <begin position="198"/>
        <end position="222"/>
    </location>
</feature>
<dbReference type="GO" id="GO:0005783">
    <property type="term" value="C:endoplasmic reticulum"/>
    <property type="evidence" value="ECO:0007669"/>
    <property type="project" value="TreeGrafter"/>
</dbReference>
<feature type="compositionally biased region" description="Low complexity" evidence="5">
    <location>
        <begin position="111"/>
        <end position="121"/>
    </location>
</feature>
<name>A0A8S0Z1J9_ARCPL</name>
<proteinExistence type="predicted"/>
<feature type="compositionally biased region" description="Pro residues" evidence="5">
    <location>
        <begin position="122"/>
        <end position="171"/>
    </location>
</feature>
<dbReference type="GO" id="GO:0016020">
    <property type="term" value="C:membrane"/>
    <property type="evidence" value="ECO:0007669"/>
    <property type="project" value="UniProtKB-SubCell"/>
</dbReference>
<feature type="transmembrane region" description="Helical" evidence="6">
    <location>
        <begin position="318"/>
        <end position="346"/>
    </location>
</feature>
<dbReference type="GO" id="GO:2001234">
    <property type="term" value="P:negative regulation of apoptotic signaling pathway"/>
    <property type="evidence" value="ECO:0007669"/>
    <property type="project" value="TreeGrafter"/>
</dbReference>
<dbReference type="PANTHER" id="PTHR23291">
    <property type="entry name" value="BAX INHIBITOR-RELATED"/>
    <property type="match status" value="1"/>
</dbReference>
<evidence type="ECO:0000256" key="1">
    <source>
        <dbReference type="ARBA" id="ARBA00004141"/>
    </source>
</evidence>
<evidence type="ECO:0000256" key="4">
    <source>
        <dbReference type="ARBA" id="ARBA00023136"/>
    </source>
</evidence>
<dbReference type="PANTHER" id="PTHR23291:SF127">
    <property type="entry name" value="PROTEIN LIFEGUARD 1-LIKE"/>
    <property type="match status" value="1"/>
</dbReference>
<dbReference type="AlphaFoldDB" id="A0A8S0Z1J9"/>
<feature type="transmembrane region" description="Helical" evidence="6">
    <location>
        <begin position="385"/>
        <end position="410"/>
    </location>
</feature>
<dbReference type="EMBL" id="CADEBD010000226">
    <property type="protein sequence ID" value="CAB3226021.1"/>
    <property type="molecule type" value="Genomic_DNA"/>
</dbReference>
<feature type="region of interest" description="Disordered" evidence="5">
    <location>
        <begin position="104"/>
        <end position="177"/>
    </location>
</feature>
<keyword evidence="3 6" id="KW-1133">Transmembrane helix</keyword>
<accession>A0A8S0Z1J9</accession>
<feature type="transmembrane region" description="Helical" evidence="6">
    <location>
        <begin position="234"/>
        <end position="252"/>
    </location>
</feature>
<feature type="transmembrane region" description="Helical" evidence="6">
    <location>
        <begin position="289"/>
        <end position="312"/>
    </location>
</feature>
<keyword evidence="4 6" id="KW-0472">Membrane</keyword>
<evidence type="ECO:0000313" key="7">
    <source>
        <dbReference type="EMBL" id="CAB3226021.1"/>
    </source>
</evidence>
<organism evidence="7 8">
    <name type="scientific">Arctia plantaginis</name>
    <name type="common">Wood tiger moth</name>
    <name type="synonym">Phalaena plantaginis</name>
    <dbReference type="NCBI Taxonomy" id="874455"/>
    <lineage>
        <taxon>Eukaryota</taxon>
        <taxon>Metazoa</taxon>
        <taxon>Ecdysozoa</taxon>
        <taxon>Arthropoda</taxon>
        <taxon>Hexapoda</taxon>
        <taxon>Insecta</taxon>
        <taxon>Pterygota</taxon>
        <taxon>Neoptera</taxon>
        <taxon>Endopterygota</taxon>
        <taxon>Lepidoptera</taxon>
        <taxon>Glossata</taxon>
        <taxon>Ditrysia</taxon>
        <taxon>Noctuoidea</taxon>
        <taxon>Erebidae</taxon>
        <taxon>Arctiinae</taxon>
        <taxon>Arctia</taxon>
    </lineage>
</organism>
<evidence type="ECO:0000313" key="8">
    <source>
        <dbReference type="Proteomes" id="UP000494256"/>
    </source>
</evidence>
<comment type="subcellular location">
    <subcellularLocation>
        <location evidence="1">Membrane</location>
        <topology evidence="1">Multi-pass membrane protein</topology>
    </subcellularLocation>
</comment>
<dbReference type="GO" id="GO:0005794">
    <property type="term" value="C:Golgi apparatus"/>
    <property type="evidence" value="ECO:0007669"/>
    <property type="project" value="TreeGrafter"/>
</dbReference>
<protein>
    <submittedName>
        <fullName evidence="7">Uncharacterized protein</fullName>
    </submittedName>
</protein>
<feature type="transmembrane region" description="Helical" evidence="6">
    <location>
        <begin position="264"/>
        <end position="282"/>
    </location>
</feature>
<dbReference type="OrthoDB" id="9974792at2759"/>
<evidence type="ECO:0000256" key="6">
    <source>
        <dbReference type="SAM" id="Phobius"/>
    </source>
</evidence>
<evidence type="ECO:0000256" key="2">
    <source>
        <dbReference type="ARBA" id="ARBA00022692"/>
    </source>
</evidence>
<comment type="caution">
    <text evidence="7">The sequence shown here is derived from an EMBL/GenBank/DDBJ whole genome shotgun (WGS) entry which is preliminary data.</text>
</comment>
<reference evidence="7 8" key="1">
    <citation type="submission" date="2020-04" db="EMBL/GenBank/DDBJ databases">
        <authorList>
            <person name="Wallbank WR R."/>
            <person name="Pardo Diaz C."/>
            <person name="Kozak K."/>
            <person name="Martin S."/>
            <person name="Jiggins C."/>
            <person name="Moest M."/>
            <person name="Warren A I."/>
            <person name="Byers J.R.P. K."/>
            <person name="Montejo-Kovacevich G."/>
            <person name="Yen C E."/>
        </authorList>
    </citation>
    <scope>NUCLEOTIDE SEQUENCE [LARGE SCALE GENOMIC DNA]</scope>
</reference>
<dbReference type="Pfam" id="PF01027">
    <property type="entry name" value="Bax1-I"/>
    <property type="match status" value="1"/>
</dbReference>